<keyword evidence="2" id="KW-1133">Transmembrane helix</keyword>
<keyword evidence="2" id="KW-0812">Transmembrane</keyword>
<keyword evidence="2" id="KW-0472">Membrane</keyword>
<reference evidence="3 4" key="1">
    <citation type="submission" date="2024-02" db="EMBL/GenBank/DDBJ databases">
        <title>Chromosome-scale genome assembly of the rough periwinkle Littorina saxatilis.</title>
        <authorList>
            <person name="De Jode A."/>
            <person name="Faria R."/>
            <person name="Formenti G."/>
            <person name="Sims Y."/>
            <person name="Smith T.P."/>
            <person name="Tracey A."/>
            <person name="Wood J.M.D."/>
            <person name="Zagrodzka Z.B."/>
            <person name="Johannesson K."/>
            <person name="Butlin R.K."/>
            <person name="Leder E.H."/>
        </authorList>
    </citation>
    <scope>NUCLEOTIDE SEQUENCE [LARGE SCALE GENOMIC DNA]</scope>
    <source>
        <strain evidence="3">Snail1</strain>
        <tissue evidence="3">Muscle</tissue>
    </source>
</reference>
<dbReference type="EMBL" id="JBAMIC010000002">
    <property type="protein sequence ID" value="KAK7111451.1"/>
    <property type="molecule type" value="Genomic_DNA"/>
</dbReference>
<feature type="transmembrane region" description="Helical" evidence="2">
    <location>
        <begin position="40"/>
        <end position="59"/>
    </location>
</feature>
<accession>A0AAN9GKM5</accession>
<feature type="compositionally biased region" description="Basic and acidic residues" evidence="1">
    <location>
        <begin position="297"/>
        <end position="365"/>
    </location>
</feature>
<proteinExistence type="predicted"/>
<feature type="compositionally biased region" description="Basic and acidic residues" evidence="1">
    <location>
        <begin position="205"/>
        <end position="219"/>
    </location>
</feature>
<feature type="compositionally biased region" description="Basic and acidic residues" evidence="1">
    <location>
        <begin position="176"/>
        <end position="198"/>
    </location>
</feature>
<gene>
    <name evidence="3" type="ORF">V1264_011079</name>
</gene>
<sequence length="365" mass="41638">MKEKLLDKDTIDAYHSYVQSQIRWDLNSIWLGPGKLPCRIGIGLITFGLCSLLVGILLICLRMRHVYFWDWEVQFVGPFFIILFLLCFSGATYLILLATRRSNRFRRELYFQPLGDYGIAAVHKDDLIHEQELKHDLKSGTTPHKNIKPRSEAYSQMNLHKPEKRSGQNNQAYRHGPSDPHRRPPDGRRPPHPDDRRGRGAPPSDGRRGPPRYSDDRRGPPRGPPPPGEFRKGPPPNDRQRDNRDRRGPPDDRDRRGPPDDRDRRGPPPDGYRGPPPDGYRGPPQNGQRGPPPNGNRGDDRRGPPPDRRGPPPPDDKRGPPPSDRRGSPPDDRRPRGVPRFSERSPDDSLGKVKLEDNRDSESEL</sequence>
<evidence type="ECO:0000256" key="2">
    <source>
        <dbReference type="SAM" id="Phobius"/>
    </source>
</evidence>
<evidence type="ECO:0000313" key="3">
    <source>
        <dbReference type="EMBL" id="KAK7111451.1"/>
    </source>
</evidence>
<dbReference type="Proteomes" id="UP001374579">
    <property type="component" value="Unassembled WGS sequence"/>
</dbReference>
<organism evidence="3 4">
    <name type="scientific">Littorina saxatilis</name>
    <dbReference type="NCBI Taxonomy" id="31220"/>
    <lineage>
        <taxon>Eukaryota</taxon>
        <taxon>Metazoa</taxon>
        <taxon>Spiralia</taxon>
        <taxon>Lophotrochozoa</taxon>
        <taxon>Mollusca</taxon>
        <taxon>Gastropoda</taxon>
        <taxon>Caenogastropoda</taxon>
        <taxon>Littorinimorpha</taxon>
        <taxon>Littorinoidea</taxon>
        <taxon>Littorinidae</taxon>
        <taxon>Littorina</taxon>
    </lineage>
</organism>
<keyword evidence="4" id="KW-1185">Reference proteome</keyword>
<evidence type="ECO:0000256" key="1">
    <source>
        <dbReference type="SAM" id="MobiDB-lite"/>
    </source>
</evidence>
<feature type="region of interest" description="Disordered" evidence="1">
    <location>
        <begin position="160"/>
        <end position="365"/>
    </location>
</feature>
<comment type="caution">
    <text evidence="3">The sequence shown here is derived from an EMBL/GenBank/DDBJ whole genome shotgun (WGS) entry which is preliminary data.</text>
</comment>
<name>A0AAN9GKM5_9CAEN</name>
<protein>
    <submittedName>
        <fullName evidence="3">Uncharacterized protein</fullName>
    </submittedName>
</protein>
<feature type="compositionally biased region" description="Pro residues" evidence="1">
    <location>
        <begin position="221"/>
        <end position="237"/>
    </location>
</feature>
<feature type="compositionally biased region" description="Low complexity" evidence="1">
    <location>
        <begin position="279"/>
        <end position="289"/>
    </location>
</feature>
<feature type="compositionally biased region" description="Pro residues" evidence="1">
    <location>
        <begin position="268"/>
        <end position="278"/>
    </location>
</feature>
<evidence type="ECO:0000313" key="4">
    <source>
        <dbReference type="Proteomes" id="UP001374579"/>
    </source>
</evidence>
<dbReference type="AlphaFoldDB" id="A0AAN9GKM5"/>
<feature type="compositionally biased region" description="Basic and acidic residues" evidence="1">
    <location>
        <begin position="238"/>
        <end position="267"/>
    </location>
</feature>
<feature type="transmembrane region" description="Helical" evidence="2">
    <location>
        <begin position="79"/>
        <end position="98"/>
    </location>
</feature>